<gene>
    <name evidence="7" type="primary">ybeY</name>
    <name evidence="8" type="ORF">UY81_C0067G0006</name>
</gene>
<evidence type="ECO:0000256" key="4">
    <source>
        <dbReference type="ARBA" id="ARBA00022759"/>
    </source>
</evidence>
<comment type="function">
    <text evidence="7">Single strand-specific metallo-endoribonuclease involved in late-stage 70S ribosome quality control and in maturation of the 3' terminus of the 16S rRNA.</text>
</comment>
<protein>
    <recommendedName>
        <fullName evidence="7">Endoribonuclease YbeY</fullName>
        <ecNumber evidence="7">3.1.-.-</ecNumber>
    </recommendedName>
</protein>
<reference evidence="8 9" key="1">
    <citation type="journal article" date="2015" name="Nature">
        <title>rRNA introns, odd ribosomes, and small enigmatic genomes across a large radiation of phyla.</title>
        <authorList>
            <person name="Brown C.T."/>
            <person name="Hug L.A."/>
            <person name="Thomas B.C."/>
            <person name="Sharon I."/>
            <person name="Castelle C.J."/>
            <person name="Singh A."/>
            <person name="Wilkins M.J."/>
            <person name="Williams K.H."/>
            <person name="Banfield J.F."/>
        </authorList>
    </citation>
    <scope>NUCLEOTIDE SEQUENCE [LARGE SCALE GENOMIC DNA]</scope>
</reference>
<dbReference type="NCBIfam" id="TIGR00043">
    <property type="entry name" value="rRNA maturation RNase YbeY"/>
    <property type="match status" value="1"/>
</dbReference>
<dbReference type="HAMAP" id="MF_00009">
    <property type="entry name" value="Endoribonucl_YbeY"/>
    <property type="match status" value="1"/>
</dbReference>
<dbReference type="Gene3D" id="3.40.390.30">
    <property type="entry name" value="Metalloproteases ('zincins'), catalytic domain"/>
    <property type="match status" value="1"/>
</dbReference>
<proteinExistence type="inferred from homology"/>
<dbReference type="Pfam" id="PF02130">
    <property type="entry name" value="YbeY"/>
    <property type="match status" value="1"/>
</dbReference>
<feature type="binding site" evidence="7">
    <location>
        <position position="101"/>
    </location>
    <ligand>
        <name>Zn(2+)</name>
        <dbReference type="ChEBI" id="CHEBI:29105"/>
        <note>catalytic</note>
    </ligand>
</feature>
<comment type="similarity">
    <text evidence="1 7">Belongs to the endoribonuclease YbeY family.</text>
</comment>
<evidence type="ECO:0000256" key="6">
    <source>
        <dbReference type="ARBA" id="ARBA00022833"/>
    </source>
</evidence>
<comment type="cofactor">
    <cofactor evidence="7">
        <name>Zn(2+)</name>
        <dbReference type="ChEBI" id="CHEBI:29105"/>
    </cofactor>
    <text evidence="7">Binds 1 zinc ion.</text>
</comment>
<evidence type="ECO:0000256" key="5">
    <source>
        <dbReference type="ARBA" id="ARBA00022801"/>
    </source>
</evidence>
<organism evidence="8 9">
    <name type="scientific">Candidatus Giovannonibacteria bacterium GW2011_GWA2_53_7</name>
    <dbReference type="NCBI Taxonomy" id="1618650"/>
    <lineage>
        <taxon>Bacteria</taxon>
        <taxon>Candidatus Giovannoniibacteriota</taxon>
    </lineage>
</organism>
<dbReference type="AlphaFoldDB" id="A0A0G2A1H3"/>
<dbReference type="PANTHER" id="PTHR46986">
    <property type="entry name" value="ENDORIBONUCLEASE YBEY, CHLOROPLASTIC"/>
    <property type="match status" value="1"/>
</dbReference>
<dbReference type="GO" id="GO:0004521">
    <property type="term" value="F:RNA endonuclease activity"/>
    <property type="evidence" value="ECO:0007669"/>
    <property type="project" value="UniProtKB-UniRule"/>
</dbReference>
<name>A0A0G2A1H3_9BACT</name>
<comment type="subcellular location">
    <subcellularLocation>
        <location evidence="7">Cytoplasm</location>
    </subcellularLocation>
</comment>
<dbReference type="GO" id="GO:0006364">
    <property type="term" value="P:rRNA processing"/>
    <property type="evidence" value="ECO:0007669"/>
    <property type="project" value="UniProtKB-UniRule"/>
</dbReference>
<evidence type="ECO:0000256" key="2">
    <source>
        <dbReference type="ARBA" id="ARBA00022722"/>
    </source>
</evidence>
<dbReference type="InterPro" id="IPR002036">
    <property type="entry name" value="YbeY"/>
</dbReference>
<accession>A0A0G2A1H3</accession>
<comment type="caution">
    <text evidence="8">The sequence shown here is derived from an EMBL/GenBank/DDBJ whole genome shotgun (WGS) entry which is preliminary data.</text>
</comment>
<dbReference type="Proteomes" id="UP000034290">
    <property type="component" value="Unassembled WGS sequence"/>
</dbReference>
<keyword evidence="6 7" id="KW-0862">Zinc</keyword>
<dbReference type="GO" id="GO:0004222">
    <property type="term" value="F:metalloendopeptidase activity"/>
    <property type="evidence" value="ECO:0007669"/>
    <property type="project" value="InterPro"/>
</dbReference>
<dbReference type="EMBL" id="LCRM01000067">
    <property type="protein sequence ID" value="KKW34627.1"/>
    <property type="molecule type" value="Genomic_DNA"/>
</dbReference>
<keyword evidence="7" id="KW-0698">rRNA processing</keyword>
<feature type="binding site" evidence="7">
    <location>
        <position position="111"/>
    </location>
    <ligand>
        <name>Zn(2+)</name>
        <dbReference type="ChEBI" id="CHEBI:29105"/>
        <note>catalytic</note>
    </ligand>
</feature>
<dbReference type="GO" id="GO:0008270">
    <property type="term" value="F:zinc ion binding"/>
    <property type="evidence" value="ECO:0007669"/>
    <property type="project" value="UniProtKB-UniRule"/>
</dbReference>
<evidence type="ECO:0000256" key="3">
    <source>
        <dbReference type="ARBA" id="ARBA00022723"/>
    </source>
</evidence>
<keyword evidence="4 7" id="KW-0255">Endonuclease</keyword>
<dbReference type="EC" id="3.1.-.-" evidence="7"/>
<evidence type="ECO:0000313" key="9">
    <source>
        <dbReference type="Proteomes" id="UP000034290"/>
    </source>
</evidence>
<keyword evidence="7" id="KW-0963">Cytoplasm</keyword>
<keyword evidence="7" id="KW-0690">Ribosome biogenesis</keyword>
<sequence>MSIGIKATVRRLPSAARRMPFDAMVKKVLGKNYDLSLVICGDALVRAINKKYRRKTYAANVLSFPLDKNEGEIFLNVRAAQREAKKCGVSTRERLALLFVHGLFHLKGWKHGDNMEGEERKVLKNFGF</sequence>
<keyword evidence="3 7" id="KW-0479">Metal-binding</keyword>
<evidence type="ECO:0000256" key="7">
    <source>
        <dbReference type="HAMAP-Rule" id="MF_00009"/>
    </source>
</evidence>
<dbReference type="GO" id="GO:0005737">
    <property type="term" value="C:cytoplasm"/>
    <property type="evidence" value="ECO:0007669"/>
    <property type="project" value="UniProtKB-SubCell"/>
</dbReference>
<evidence type="ECO:0000313" key="8">
    <source>
        <dbReference type="EMBL" id="KKW34627.1"/>
    </source>
</evidence>
<keyword evidence="2 7" id="KW-0540">Nuclease</keyword>
<dbReference type="SUPFAM" id="SSF55486">
    <property type="entry name" value="Metalloproteases ('zincins'), catalytic domain"/>
    <property type="match status" value="1"/>
</dbReference>
<evidence type="ECO:0000256" key="1">
    <source>
        <dbReference type="ARBA" id="ARBA00010875"/>
    </source>
</evidence>
<dbReference type="PANTHER" id="PTHR46986:SF1">
    <property type="entry name" value="ENDORIBONUCLEASE YBEY, CHLOROPLASTIC"/>
    <property type="match status" value="1"/>
</dbReference>
<feature type="binding site" evidence="7">
    <location>
        <position position="105"/>
    </location>
    <ligand>
        <name>Zn(2+)</name>
        <dbReference type="ChEBI" id="CHEBI:29105"/>
        <note>catalytic</note>
    </ligand>
</feature>
<dbReference type="InterPro" id="IPR023091">
    <property type="entry name" value="MetalPrtase_cat_dom_sf_prd"/>
</dbReference>
<keyword evidence="5 7" id="KW-0378">Hydrolase</keyword>